<name>A0AAI9XCN7_PENTH</name>
<protein>
    <submittedName>
        <fullName evidence="1">Uncharacterized protein</fullName>
    </submittedName>
</protein>
<reference evidence="1" key="2">
    <citation type="journal article" date="2016" name="Fungal Biol.">
        <title>Ochratoxin A production by Penicillium thymicola.</title>
        <authorList>
            <person name="Nguyen H.D.T."/>
            <person name="McMullin D.R."/>
            <person name="Ponomareva E."/>
            <person name="Riley R."/>
            <person name="Pomraning K.R."/>
            <person name="Baker S.E."/>
            <person name="Seifert K.A."/>
        </authorList>
    </citation>
    <scope>NUCLEOTIDE SEQUENCE</scope>
    <source>
        <strain evidence="1">DAOM 180753</strain>
    </source>
</reference>
<accession>A0AAI9XCN7</accession>
<organism evidence="1 2">
    <name type="scientific">Penicillium thymicola</name>
    <dbReference type="NCBI Taxonomy" id="293382"/>
    <lineage>
        <taxon>Eukaryota</taxon>
        <taxon>Fungi</taxon>
        <taxon>Dikarya</taxon>
        <taxon>Ascomycota</taxon>
        <taxon>Pezizomycotina</taxon>
        <taxon>Eurotiomycetes</taxon>
        <taxon>Eurotiomycetidae</taxon>
        <taxon>Eurotiales</taxon>
        <taxon>Aspergillaceae</taxon>
        <taxon>Penicillium</taxon>
    </lineage>
</organism>
<comment type="caution">
    <text evidence="1">The sequence shown here is derived from an EMBL/GenBank/DDBJ whole genome shotgun (WGS) entry which is preliminary data.</text>
</comment>
<gene>
    <name evidence="1" type="ORF">VN97_g760</name>
</gene>
<reference evidence="1" key="1">
    <citation type="submission" date="2015-06" db="EMBL/GenBank/DDBJ databases">
        <authorList>
            <person name="Nguyen H."/>
        </authorList>
    </citation>
    <scope>NUCLEOTIDE SEQUENCE</scope>
    <source>
        <strain evidence="1">DAOM 180753</strain>
    </source>
</reference>
<sequence>MDAHQRLSKPISIHKYSLVTYKVAGSPAEQGQRKIINHGSYDKLAMFVLFGGHYGPEGRAQNPAHLRVGLGWALGFMGH</sequence>
<dbReference type="AlphaFoldDB" id="A0AAI9XCN7"/>
<evidence type="ECO:0000313" key="2">
    <source>
        <dbReference type="Proteomes" id="UP001227192"/>
    </source>
</evidence>
<keyword evidence="2" id="KW-1185">Reference proteome</keyword>
<dbReference type="EMBL" id="LACB01000011">
    <property type="protein sequence ID" value="KAJ9492461.1"/>
    <property type="molecule type" value="Genomic_DNA"/>
</dbReference>
<evidence type="ECO:0000313" key="1">
    <source>
        <dbReference type="EMBL" id="KAJ9492461.1"/>
    </source>
</evidence>
<proteinExistence type="predicted"/>
<dbReference type="Proteomes" id="UP001227192">
    <property type="component" value="Unassembled WGS sequence"/>
</dbReference>